<feature type="binding site" evidence="9">
    <location>
        <begin position="84"/>
        <end position="85"/>
    </location>
    <ligand>
        <name>5-phospho-alpha-D-ribose 1-diphosphate</name>
        <dbReference type="ChEBI" id="CHEBI:58017"/>
    </ligand>
</feature>
<feature type="binding site" evidence="9">
    <location>
        <begin position="109"/>
        <end position="117"/>
    </location>
    <ligand>
        <name>5-phospho-alpha-D-ribose 1-diphosphate</name>
        <dbReference type="ChEBI" id="CHEBI:58017"/>
    </ligand>
</feature>
<dbReference type="Gene3D" id="1.20.970.10">
    <property type="entry name" value="Transferase, Pyrimidine Nucleoside Phosphorylase, Chain C"/>
    <property type="match status" value="1"/>
</dbReference>
<feature type="binding site" evidence="9">
    <location>
        <position position="81"/>
    </location>
    <ligand>
        <name>5-phospho-alpha-D-ribose 1-diphosphate</name>
        <dbReference type="ChEBI" id="CHEBI:58017"/>
    </ligand>
</feature>
<comment type="function">
    <text evidence="9">Catalyzes the transfer of the phosphoribosyl group of 5-phosphorylribose-1-pyrophosphate (PRPP) to anthranilate to yield N-(5'-phosphoribosyl)-anthranilate (PRA).</text>
</comment>
<keyword evidence="3 9" id="KW-0328">Glycosyltransferase</keyword>
<dbReference type="GO" id="GO:0000162">
    <property type="term" value="P:L-tryptophan biosynthetic process"/>
    <property type="evidence" value="ECO:0007669"/>
    <property type="project" value="UniProtKB-UniRule"/>
</dbReference>
<keyword evidence="9" id="KW-0479">Metal-binding</keyword>
<dbReference type="SUPFAM" id="SSF47648">
    <property type="entry name" value="Nucleoside phosphorylase/phosphoribosyltransferase N-terminal domain"/>
    <property type="match status" value="1"/>
</dbReference>
<dbReference type="NCBIfam" id="TIGR01245">
    <property type="entry name" value="trpD"/>
    <property type="match status" value="1"/>
</dbReference>
<keyword evidence="9" id="KW-0460">Magnesium</keyword>
<dbReference type="EC" id="2.4.2.18" evidence="9"/>
<keyword evidence="13" id="KW-1185">Reference proteome</keyword>
<name>A0A4R3MTD0_9BACI</name>
<keyword evidence="5 9" id="KW-0822">Tryptophan biosynthesis</keyword>
<protein>
    <recommendedName>
        <fullName evidence="9">Anthranilate phosphoribosyltransferase</fullName>
        <ecNumber evidence="9">2.4.2.18</ecNumber>
    </recommendedName>
</protein>
<evidence type="ECO:0000256" key="5">
    <source>
        <dbReference type="ARBA" id="ARBA00022822"/>
    </source>
</evidence>
<reference evidence="12 13" key="1">
    <citation type="submission" date="2019-03" db="EMBL/GenBank/DDBJ databases">
        <title>Genomic Encyclopedia of Type Strains, Phase IV (KMG-IV): sequencing the most valuable type-strain genomes for metagenomic binning, comparative biology and taxonomic classification.</title>
        <authorList>
            <person name="Goeker M."/>
        </authorList>
    </citation>
    <scope>NUCLEOTIDE SEQUENCE [LARGE SCALE GENOMIC DNA]</scope>
    <source>
        <strain evidence="12 13">DSM 25894</strain>
    </source>
</reference>
<evidence type="ECO:0000259" key="10">
    <source>
        <dbReference type="Pfam" id="PF00591"/>
    </source>
</evidence>
<evidence type="ECO:0000256" key="8">
    <source>
        <dbReference type="ARBA" id="ARBA00061188"/>
    </source>
</evidence>
<evidence type="ECO:0000259" key="11">
    <source>
        <dbReference type="Pfam" id="PF02885"/>
    </source>
</evidence>
<feature type="binding site" evidence="9">
    <location>
        <position position="112"/>
    </location>
    <ligand>
        <name>anthranilate</name>
        <dbReference type="ChEBI" id="CHEBI:16567"/>
        <label>1</label>
    </ligand>
</feature>
<dbReference type="PANTHER" id="PTHR43285:SF2">
    <property type="entry name" value="ANTHRANILATE PHOSPHORIBOSYLTRANSFERASE"/>
    <property type="match status" value="1"/>
</dbReference>
<dbReference type="GO" id="GO:0004048">
    <property type="term" value="F:anthranilate phosphoribosyltransferase activity"/>
    <property type="evidence" value="ECO:0007669"/>
    <property type="project" value="UniProtKB-UniRule"/>
</dbReference>
<evidence type="ECO:0000256" key="6">
    <source>
        <dbReference type="ARBA" id="ARBA00023141"/>
    </source>
</evidence>
<feature type="binding site" evidence="9">
    <location>
        <position position="167"/>
    </location>
    <ligand>
        <name>anthranilate</name>
        <dbReference type="ChEBI" id="CHEBI:16567"/>
        <label>2</label>
    </ligand>
</feature>
<feature type="binding site" evidence="9">
    <location>
        <position position="226"/>
    </location>
    <ligand>
        <name>Mg(2+)</name>
        <dbReference type="ChEBI" id="CHEBI:18420"/>
        <label>2</label>
    </ligand>
</feature>
<feature type="binding site" evidence="9">
    <location>
        <begin position="91"/>
        <end position="94"/>
    </location>
    <ligand>
        <name>5-phospho-alpha-D-ribose 1-diphosphate</name>
        <dbReference type="ChEBI" id="CHEBI:58017"/>
    </ligand>
</feature>
<dbReference type="Pfam" id="PF02885">
    <property type="entry name" value="Glycos_trans_3N"/>
    <property type="match status" value="1"/>
</dbReference>
<feature type="binding site" evidence="9">
    <location>
        <position position="89"/>
    </location>
    <ligand>
        <name>5-phospho-alpha-D-ribose 1-diphosphate</name>
        <dbReference type="ChEBI" id="CHEBI:58017"/>
    </ligand>
</feature>
<dbReference type="Gene3D" id="3.40.1030.10">
    <property type="entry name" value="Nucleoside phosphorylase/phosphoribosyltransferase catalytic domain"/>
    <property type="match status" value="1"/>
</dbReference>
<dbReference type="InterPro" id="IPR000312">
    <property type="entry name" value="Glycosyl_Trfase_fam3"/>
</dbReference>
<feature type="binding site" evidence="9">
    <location>
        <position position="227"/>
    </location>
    <ligand>
        <name>Mg(2+)</name>
        <dbReference type="ChEBI" id="CHEBI:18420"/>
        <label>1</label>
    </ligand>
</feature>
<evidence type="ECO:0000256" key="9">
    <source>
        <dbReference type="HAMAP-Rule" id="MF_00211"/>
    </source>
</evidence>
<accession>A0A4R3MTD0</accession>
<dbReference type="InterPro" id="IPR036320">
    <property type="entry name" value="Glycosyl_Trfase_fam3_N_dom_sf"/>
</dbReference>
<comment type="caution">
    <text evidence="9">Lacks conserved residue(s) required for the propagation of feature annotation.</text>
</comment>
<dbReference type="PANTHER" id="PTHR43285">
    <property type="entry name" value="ANTHRANILATE PHOSPHORIBOSYLTRANSFERASE"/>
    <property type="match status" value="1"/>
</dbReference>
<evidence type="ECO:0000256" key="4">
    <source>
        <dbReference type="ARBA" id="ARBA00022679"/>
    </source>
</evidence>
<dbReference type="AlphaFoldDB" id="A0A4R3MTD0"/>
<comment type="caution">
    <text evidence="12">The sequence shown here is derived from an EMBL/GenBank/DDBJ whole genome shotgun (WGS) entry which is preliminary data.</text>
</comment>
<dbReference type="FunFam" id="3.40.1030.10:FF:000002">
    <property type="entry name" value="Anthranilate phosphoribosyltransferase"/>
    <property type="match status" value="1"/>
</dbReference>
<feature type="binding site" evidence="9">
    <location>
        <position position="227"/>
    </location>
    <ligand>
        <name>Mg(2+)</name>
        <dbReference type="ChEBI" id="CHEBI:18420"/>
        <label>2</label>
    </ligand>
</feature>
<evidence type="ECO:0000256" key="1">
    <source>
        <dbReference type="ARBA" id="ARBA00004907"/>
    </source>
</evidence>
<dbReference type="SUPFAM" id="SSF52418">
    <property type="entry name" value="Nucleoside phosphorylase/phosphoribosyltransferase catalytic domain"/>
    <property type="match status" value="1"/>
</dbReference>
<feature type="domain" description="Glycosyl transferase family 3 N-terminal" evidence="11">
    <location>
        <begin position="5"/>
        <end position="63"/>
    </location>
</feature>
<evidence type="ECO:0000256" key="7">
    <source>
        <dbReference type="ARBA" id="ARBA00052328"/>
    </source>
</evidence>
<keyword evidence="4 9" id="KW-0808">Transferase</keyword>
<evidence type="ECO:0000313" key="12">
    <source>
        <dbReference type="EMBL" id="TCT18096.1"/>
    </source>
</evidence>
<evidence type="ECO:0000256" key="2">
    <source>
        <dbReference type="ARBA" id="ARBA00022605"/>
    </source>
</evidence>
<dbReference type="RefSeq" id="WP_132372816.1">
    <property type="nucleotide sequence ID" value="NZ_SMAN01000024.1"/>
</dbReference>
<dbReference type="EMBL" id="SMAN01000024">
    <property type="protein sequence ID" value="TCT18096.1"/>
    <property type="molecule type" value="Genomic_DNA"/>
</dbReference>
<keyword evidence="6 9" id="KW-0057">Aromatic amino acid biosynthesis</keyword>
<comment type="catalytic activity">
    <reaction evidence="7 9">
        <text>N-(5-phospho-beta-D-ribosyl)anthranilate + diphosphate = 5-phospho-alpha-D-ribose 1-diphosphate + anthranilate</text>
        <dbReference type="Rhea" id="RHEA:11768"/>
        <dbReference type="ChEBI" id="CHEBI:16567"/>
        <dbReference type="ChEBI" id="CHEBI:18277"/>
        <dbReference type="ChEBI" id="CHEBI:33019"/>
        <dbReference type="ChEBI" id="CHEBI:58017"/>
        <dbReference type="EC" id="2.4.2.18"/>
    </reaction>
</comment>
<dbReference type="InterPro" id="IPR017459">
    <property type="entry name" value="Glycosyl_Trfase_fam3_N_dom"/>
</dbReference>
<evidence type="ECO:0000313" key="13">
    <source>
        <dbReference type="Proteomes" id="UP000294650"/>
    </source>
</evidence>
<dbReference type="Pfam" id="PF00591">
    <property type="entry name" value="Glycos_transf_3"/>
    <property type="match status" value="1"/>
</dbReference>
<comment type="similarity">
    <text evidence="8">In the C-terminal section; belongs to the anthranilate phosphoribosyltransferase family.</text>
</comment>
<dbReference type="UniPathway" id="UPA00035">
    <property type="reaction ID" value="UER00041"/>
</dbReference>
<dbReference type="InterPro" id="IPR005940">
    <property type="entry name" value="Anthranilate_Pribosyl_Tfrase"/>
</dbReference>
<organism evidence="12 13">
    <name type="scientific">Melghiribacillus thermohalophilus</name>
    <dbReference type="NCBI Taxonomy" id="1324956"/>
    <lineage>
        <taxon>Bacteria</taxon>
        <taxon>Bacillati</taxon>
        <taxon>Bacillota</taxon>
        <taxon>Bacilli</taxon>
        <taxon>Bacillales</taxon>
        <taxon>Bacillaceae</taxon>
        <taxon>Melghiribacillus</taxon>
    </lineage>
</organism>
<dbReference type="HAMAP" id="MF_00211">
    <property type="entry name" value="TrpD"/>
    <property type="match status" value="1"/>
</dbReference>
<feature type="binding site" evidence="9">
    <location>
        <position position="93"/>
    </location>
    <ligand>
        <name>Mg(2+)</name>
        <dbReference type="ChEBI" id="CHEBI:18420"/>
        <label>1</label>
    </ligand>
</feature>
<proteinExistence type="inferred from homology"/>
<comment type="similarity">
    <text evidence="9">Belongs to the anthranilate phosphoribosyltransferase family.</text>
</comment>
<dbReference type="InterPro" id="IPR035902">
    <property type="entry name" value="Nuc_phospho_transferase"/>
</dbReference>
<sequence length="343" mass="36765">MIQKTLEKVVNGETLTKEEASDVMTRMLEGRLSSEQIASLISILRFRGESAEEISGFLQAMRMFMKTVDLSEEGPIMDTCGTGGDGASTFNISTAVAIVLSSMGVRVAKHGNRGVSSSSGSADVLEVLGIPVEQSPEEGQKALKEKRLTFLYAPLYHSAMKHAAPARKALGFRTIFNILGPLANPAQTKRQLIGLFDSTFAMPIAEALKEHGSEHVLLVSGKDGLDEISICDTTDVVELKDGDIRRYSISPDMFGMKRGSLNDLRVQNPEESAEMIQSIFKGEASESACNIVILNAGAGLYVSGASSSIAEGVEKVKEALNGGHVHQYFEGVLRQKGGEVHAG</sequence>
<keyword evidence="2 9" id="KW-0028">Amino-acid biosynthesis</keyword>
<evidence type="ECO:0000256" key="3">
    <source>
        <dbReference type="ARBA" id="ARBA00022676"/>
    </source>
</evidence>
<feature type="binding site" evidence="9">
    <location>
        <position position="121"/>
    </location>
    <ligand>
        <name>5-phospho-alpha-D-ribose 1-diphosphate</name>
        <dbReference type="ChEBI" id="CHEBI:58017"/>
    </ligand>
</feature>
<feature type="binding site" evidence="9">
    <location>
        <position position="81"/>
    </location>
    <ligand>
        <name>anthranilate</name>
        <dbReference type="ChEBI" id="CHEBI:16567"/>
        <label>1</label>
    </ligand>
</feature>
<dbReference type="GO" id="GO:0005829">
    <property type="term" value="C:cytosol"/>
    <property type="evidence" value="ECO:0007669"/>
    <property type="project" value="TreeGrafter"/>
</dbReference>
<comment type="pathway">
    <text evidence="1 9">Amino-acid biosynthesis; L-tryptophan biosynthesis; L-tryptophan from chorismate: step 2/5.</text>
</comment>
<dbReference type="GO" id="GO:0000287">
    <property type="term" value="F:magnesium ion binding"/>
    <property type="evidence" value="ECO:0007669"/>
    <property type="project" value="UniProtKB-UniRule"/>
</dbReference>
<feature type="domain" description="Glycosyl transferase family 3" evidence="10">
    <location>
        <begin position="74"/>
        <end position="324"/>
    </location>
</feature>
<comment type="cofactor">
    <cofactor evidence="9">
        <name>Mg(2+)</name>
        <dbReference type="ChEBI" id="CHEBI:18420"/>
    </cofactor>
    <text evidence="9">Binds 2 magnesium ions per monomer.</text>
</comment>
<gene>
    <name evidence="9" type="primary">trpD</name>
    <name evidence="12" type="ORF">EDD68_12449</name>
</gene>
<dbReference type="Proteomes" id="UP000294650">
    <property type="component" value="Unassembled WGS sequence"/>
</dbReference>
<comment type="subunit">
    <text evidence="9">Homodimer.</text>
</comment>
<dbReference type="OrthoDB" id="9806430at2"/>